<evidence type="ECO:0000313" key="4">
    <source>
        <dbReference type="EMBL" id="GIL74721.1"/>
    </source>
</evidence>
<dbReference type="InterPro" id="IPR036875">
    <property type="entry name" value="Znf_CCHC_sf"/>
</dbReference>
<dbReference type="GO" id="GO:0003676">
    <property type="term" value="F:nucleic acid binding"/>
    <property type="evidence" value="ECO:0007669"/>
    <property type="project" value="InterPro"/>
</dbReference>
<protein>
    <recommendedName>
        <fullName evidence="3">CCHC-type domain-containing protein</fullName>
    </recommendedName>
</protein>
<evidence type="ECO:0000256" key="2">
    <source>
        <dbReference type="SAM" id="MobiDB-lite"/>
    </source>
</evidence>
<name>A0A8J4C7F9_9CHLO</name>
<dbReference type="OrthoDB" id="106784at2759"/>
<keyword evidence="1" id="KW-0863">Zinc-finger</keyword>
<evidence type="ECO:0000256" key="1">
    <source>
        <dbReference type="PROSITE-ProRule" id="PRU00047"/>
    </source>
</evidence>
<evidence type="ECO:0000313" key="5">
    <source>
        <dbReference type="Proteomes" id="UP000747110"/>
    </source>
</evidence>
<dbReference type="EMBL" id="BNCP01000006">
    <property type="protein sequence ID" value="GIL74721.1"/>
    <property type="molecule type" value="Genomic_DNA"/>
</dbReference>
<feature type="compositionally biased region" description="Basic residues" evidence="2">
    <location>
        <begin position="180"/>
        <end position="197"/>
    </location>
</feature>
<feature type="compositionally biased region" description="Basic and acidic residues" evidence="2">
    <location>
        <begin position="163"/>
        <end position="172"/>
    </location>
</feature>
<dbReference type="InterPro" id="IPR001878">
    <property type="entry name" value="Znf_CCHC"/>
</dbReference>
<dbReference type="GO" id="GO:0008270">
    <property type="term" value="F:zinc ion binding"/>
    <property type="evidence" value="ECO:0007669"/>
    <property type="project" value="UniProtKB-KW"/>
</dbReference>
<reference evidence="4" key="1">
    <citation type="journal article" date="2021" name="Proc. Natl. Acad. Sci. U.S.A.">
        <title>Three genomes in the algal genus Volvox reveal the fate of a haploid sex-determining region after a transition to homothallism.</title>
        <authorList>
            <person name="Yamamoto K."/>
            <person name="Hamaji T."/>
            <person name="Kawai-Toyooka H."/>
            <person name="Matsuzaki R."/>
            <person name="Takahashi F."/>
            <person name="Nishimura Y."/>
            <person name="Kawachi M."/>
            <person name="Noguchi H."/>
            <person name="Minakuchi Y."/>
            <person name="Umen J.G."/>
            <person name="Toyoda A."/>
            <person name="Nozaki H."/>
        </authorList>
    </citation>
    <scope>NUCLEOTIDE SEQUENCE</scope>
    <source>
        <strain evidence="4">NIES-3786</strain>
    </source>
</reference>
<keyword evidence="1" id="KW-0479">Metal-binding</keyword>
<feature type="region of interest" description="Disordered" evidence="2">
    <location>
        <begin position="163"/>
        <end position="204"/>
    </location>
</feature>
<feature type="compositionally biased region" description="Low complexity" evidence="2">
    <location>
        <begin position="97"/>
        <end position="121"/>
    </location>
</feature>
<proteinExistence type="predicted"/>
<comment type="caution">
    <text evidence="4">The sequence shown here is derived from an EMBL/GenBank/DDBJ whole genome shotgun (WGS) entry which is preliminary data.</text>
</comment>
<keyword evidence="5" id="KW-1185">Reference proteome</keyword>
<dbReference type="AlphaFoldDB" id="A0A8J4C7F9"/>
<feature type="region of interest" description="Disordered" evidence="2">
    <location>
        <begin position="86"/>
        <end position="144"/>
    </location>
</feature>
<dbReference type="SUPFAM" id="SSF57756">
    <property type="entry name" value="Retrovirus zinc finger-like domains"/>
    <property type="match status" value="1"/>
</dbReference>
<dbReference type="PROSITE" id="PS50158">
    <property type="entry name" value="ZF_CCHC"/>
    <property type="match status" value="1"/>
</dbReference>
<sequence>MDFPSMADLRLTLDLVSTPVPAQIGATPAAGSNLGAAVVPAGTAWVPPALVAPPSWDAGTSMGSGPMTTTPAVNHEEVWDVGMRSEDASLPAKRSRTSSAPSAPVAAAATSSPAPLAPGGRPRAKRSRGGRPGKRRALSESRDRQAMKACFGCGSLNHLFRDCPKYPRDTSELKVSGGIAKKKNPKGAKRRNSRRGKGKENKGV</sequence>
<organism evidence="4 5">
    <name type="scientific">Volvox reticuliferus</name>
    <dbReference type="NCBI Taxonomy" id="1737510"/>
    <lineage>
        <taxon>Eukaryota</taxon>
        <taxon>Viridiplantae</taxon>
        <taxon>Chlorophyta</taxon>
        <taxon>core chlorophytes</taxon>
        <taxon>Chlorophyceae</taxon>
        <taxon>CS clade</taxon>
        <taxon>Chlamydomonadales</taxon>
        <taxon>Volvocaceae</taxon>
        <taxon>Volvox</taxon>
    </lineage>
</organism>
<feature type="compositionally biased region" description="Basic residues" evidence="2">
    <location>
        <begin position="122"/>
        <end position="136"/>
    </location>
</feature>
<feature type="domain" description="CCHC-type" evidence="3">
    <location>
        <begin position="150"/>
        <end position="165"/>
    </location>
</feature>
<dbReference type="Proteomes" id="UP000747110">
    <property type="component" value="Unassembled WGS sequence"/>
</dbReference>
<gene>
    <name evidence="4" type="ORF">Vretifemale_4657</name>
</gene>
<evidence type="ECO:0000259" key="3">
    <source>
        <dbReference type="PROSITE" id="PS50158"/>
    </source>
</evidence>
<accession>A0A8J4C7F9</accession>
<keyword evidence="1" id="KW-0862">Zinc</keyword>